<accession>A0A6A3G348</accession>
<proteinExistence type="predicted"/>
<protein>
    <submittedName>
        <fullName evidence="1">Uncharacterized protein</fullName>
    </submittedName>
</protein>
<name>A0A6A3G348_9STRA</name>
<organism evidence="1 2">
    <name type="scientific">Phytophthora rubi</name>
    <dbReference type="NCBI Taxonomy" id="129364"/>
    <lineage>
        <taxon>Eukaryota</taxon>
        <taxon>Sar</taxon>
        <taxon>Stramenopiles</taxon>
        <taxon>Oomycota</taxon>
        <taxon>Peronosporomycetes</taxon>
        <taxon>Peronosporales</taxon>
        <taxon>Peronosporaceae</taxon>
        <taxon>Phytophthora</taxon>
    </lineage>
</organism>
<sequence length="81" mass="9105">MLRAQDNLALTVDYRLRVAKGLRTAIQQEGGRLLRLLEVLGGHSVELRVSVITVSKSLREGHDFFFPPLDLESMVSRVLES</sequence>
<reference evidence="1 2" key="1">
    <citation type="submission" date="2018-09" db="EMBL/GenBank/DDBJ databases">
        <title>Genomic investigation of the strawberry pathogen Phytophthora fragariae indicates pathogenicity is determined by transcriptional variation in three key races.</title>
        <authorList>
            <person name="Adams T.M."/>
            <person name="Armitage A.D."/>
            <person name="Sobczyk M.K."/>
            <person name="Bates H.J."/>
            <person name="Dunwell J.M."/>
            <person name="Nellist C.F."/>
            <person name="Harrison R.J."/>
        </authorList>
    </citation>
    <scope>NUCLEOTIDE SEQUENCE [LARGE SCALE GENOMIC DNA]</scope>
    <source>
        <strain evidence="1 2">SCRP324</strain>
    </source>
</reference>
<dbReference type="AlphaFoldDB" id="A0A6A3G348"/>
<comment type="caution">
    <text evidence="1">The sequence shown here is derived from an EMBL/GenBank/DDBJ whole genome shotgun (WGS) entry which is preliminary data.</text>
</comment>
<evidence type="ECO:0000313" key="1">
    <source>
        <dbReference type="EMBL" id="KAE8951812.1"/>
    </source>
</evidence>
<evidence type="ECO:0000313" key="2">
    <source>
        <dbReference type="Proteomes" id="UP000435112"/>
    </source>
</evidence>
<dbReference type="EMBL" id="QXFU01012219">
    <property type="protein sequence ID" value="KAE8951812.1"/>
    <property type="molecule type" value="Genomic_DNA"/>
</dbReference>
<dbReference type="Proteomes" id="UP000435112">
    <property type="component" value="Unassembled WGS sequence"/>
</dbReference>
<gene>
    <name evidence="1" type="ORF">PR002_g32854</name>
</gene>